<dbReference type="Gene3D" id="3.40.50.720">
    <property type="entry name" value="NAD(P)-binding Rossmann-like Domain"/>
    <property type="match status" value="1"/>
</dbReference>
<comment type="similarity">
    <text evidence="1">Belongs to the Gfo/Idh/MocA family.</text>
</comment>
<dbReference type="InterPro" id="IPR000683">
    <property type="entry name" value="Gfo/Idh/MocA-like_OxRdtase_N"/>
</dbReference>
<evidence type="ECO:0000256" key="2">
    <source>
        <dbReference type="ARBA" id="ARBA00023002"/>
    </source>
</evidence>
<dbReference type="EMBL" id="JAMPKM010000016">
    <property type="protein sequence ID" value="MEP0819805.1"/>
    <property type="molecule type" value="Genomic_DNA"/>
</dbReference>
<sequence length="382" mass="41985">MVSTNVNPTSAKPRSRSQIGVAMIGTGFGQKVHLPGFQAHDRTQVVAVYHRDLAQARAIAEAHQIPHACSSVAEIAALPEVQAVSISTPPFLHYDMAQTVLQAGKHILLEKPTTLSATEAKNLYHFAANQQAIAALDFEFRCVPAWQRLAELLAEGYVGETRLIKIDWLVSSRADATRPWNWYAQREKGGGALGAIGSHAFDYIAWLFGPIQRLSARLSTSIPARPDPRTGEQKTVDADDTCMLMLELANGTPCQVCLSSVTYQGRGHWIEVYGDRGTLVLGSNNQKDYVHGFQLWASQGGQPLSLVEIPKRLEFPKTYLDGRIAPFMGVVDRWVQGIDQRAAIAPSLREGVYSQLLMDLTQQSHTAGTWVEVPDLEQFLAS</sequence>
<reference evidence="5 6" key="1">
    <citation type="submission" date="2022-04" db="EMBL/GenBank/DDBJ databases">
        <title>Positive selection, recombination, and allopatry shape intraspecific diversity of widespread and dominant cyanobacteria.</title>
        <authorList>
            <person name="Wei J."/>
            <person name="Shu W."/>
            <person name="Hu C."/>
        </authorList>
    </citation>
    <scope>NUCLEOTIDE SEQUENCE [LARGE SCALE GENOMIC DNA]</scope>
    <source>
        <strain evidence="5 6">GB2-A4</strain>
    </source>
</reference>
<dbReference type="SUPFAM" id="SSF51735">
    <property type="entry name" value="NAD(P)-binding Rossmann-fold domains"/>
    <property type="match status" value="1"/>
</dbReference>
<comment type="caution">
    <text evidence="5">The sequence shown here is derived from an EMBL/GenBank/DDBJ whole genome shotgun (WGS) entry which is preliminary data.</text>
</comment>
<dbReference type="InterPro" id="IPR050463">
    <property type="entry name" value="Gfo/Idh/MocA_oxidrdct_glycsds"/>
</dbReference>
<dbReference type="InterPro" id="IPR036291">
    <property type="entry name" value="NAD(P)-bd_dom_sf"/>
</dbReference>
<dbReference type="Pfam" id="PF02894">
    <property type="entry name" value="GFO_IDH_MocA_C"/>
    <property type="match status" value="1"/>
</dbReference>
<protein>
    <submittedName>
        <fullName evidence="5">Gfo/Idh/MocA family oxidoreductase</fullName>
    </submittedName>
</protein>
<proteinExistence type="inferred from homology"/>
<dbReference type="Pfam" id="PF01408">
    <property type="entry name" value="GFO_IDH_MocA"/>
    <property type="match status" value="1"/>
</dbReference>
<dbReference type="Proteomes" id="UP001464891">
    <property type="component" value="Unassembled WGS sequence"/>
</dbReference>
<evidence type="ECO:0000259" key="3">
    <source>
        <dbReference type="Pfam" id="PF01408"/>
    </source>
</evidence>
<dbReference type="SUPFAM" id="SSF55347">
    <property type="entry name" value="Glyceraldehyde-3-phosphate dehydrogenase-like, C-terminal domain"/>
    <property type="match status" value="1"/>
</dbReference>
<feature type="domain" description="Gfo/Idh/MocA-like oxidoreductase N-terminal" evidence="3">
    <location>
        <begin position="19"/>
        <end position="135"/>
    </location>
</feature>
<organism evidence="5 6">
    <name type="scientific">Trichocoleus desertorum GB2-A4</name>
    <dbReference type="NCBI Taxonomy" id="2933944"/>
    <lineage>
        <taxon>Bacteria</taxon>
        <taxon>Bacillati</taxon>
        <taxon>Cyanobacteriota</taxon>
        <taxon>Cyanophyceae</taxon>
        <taxon>Leptolyngbyales</taxon>
        <taxon>Trichocoleusaceae</taxon>
        <taxon>Trichocoleus</taxon>
    </lineage>
</organism>
<evidence type="ECO:0000313" key="6">
    <source>
        <dbReference type="Proteomes" id="UP001464891"/>
    </source>
</evidence>
<dbReference type="InterPro" id="IPR004104">
    <property type="entry name" value="Gfo/Idh/MocA-like_OxRdtase_C"/>
</dbReference>
<dbReference type="Gene3D" id="3.30.360.10">
    <property type="entry name" value="Dihydrodipicolinate Reductase, domain 2"/>
    <property type="match status" value="1"/>
</dbReference>
<gene>
    <name evidence="5" type="ORF">NC998_22140</name>
</gene>
<dbReference type="PANTHER" id="PTHR43818">
    <property type="entry name" value="BCDNA.GH03377"/>
    <property type="match status" value="1"/>
</dbReference>
<dbReference type="PANTHER" id="PTHR43818:SF11">
    <property type="entry name" value="BCDNA.GH03377"/>
    <property type="match status" value="1"/>
</dbReference>
<feature type="domain" description="Gfo/Idh/MocA-like oxidoreductase C-terminal" evidence="4">
    <location>
        <begin position="151"/>
        <end position="373"/>
    </location>
</feature>
<dbReference type="RefSeq" id="WP_190441129.1">
    <property type="nucleotide sequence ID" value="NZ_JAMPKM010000016.1"/>
</dbReference>
<accession>A0ABV0JDE6</accession>
<evidence type="ECO:0000259" key="4">
    <source>
        <dbReference type="Pfam" id="PF02894"/>
    </source>
</evidence>
<keyword evidence="6" id="KW-1185">Reference proteome</keyword>
<evidence type="ECO:0000313" key="5">
    <source>
        <dbReference type="EMBL" id="MEP0819805.1"/>
    </source>
</evidence>
<name>A0ABV0JDE6_9CYAN</name>
<evidence type="ECO:0000256" key="1">
    <source>
        <dbReference type="ARBA" id="ARBA00010928"/>
    </source>
</evidence>
<keyword evidence="2" id="KW-0560">Oxidoreductase</keyword>